<dbReference type="SUPFAM" id="SSF56801">
    <property type="entry name" value="Acetyl-CoA synthetase-like"/>
    <property type="match status" value="1"/>
</dbReference>
<dbReference type="Proteomes" id="UP000287651">
    <property type="component" value="Unassembled WGS sequence"/>
</dbReference>
<evidence type="ECO:0000313" key="6">
    <source>
        <dbReference type="Proteomes" id="UP000287651"/>
    </source>
</evidence>
<reference evidence="5 6" key="1">
    <citation type="journal article" date="2014" name="Agronomy (Basel)">
        <title>A Draft Genome Sequence for Ensete ventricosum, the Drought-Tolerant Tree Against Hunger.</title>
        <authorList>
            <person name="Harrison J."/>
            <person name="Moore K.A."/>
            <person name="Paszkiewicz K."/>
            <person name="Jones T."/>
            <person name="Grant M."/>
            <person name="Ambacheew D."/>
            <person name="Muzemil S."/>
            <person name="Studholme D.J."/>
        </authorList>
    </citation>
    <scope>NUCLEOTIDE SEQUENCE [LARGE SCALE GENOMIC DNA]</scope>
</reference>
<dbReference type="PANTHER" id="PTHR43201:SF8">
    <property type="entry name" value="ACYL-COA SYNTHETASE FAMILY MEMBER 3"/>
    <property type="match status" value="1"/>
</dbReference>
<dbReference type="GO" id="GO:0016207">
    <property type="term" value="F:4-coumarate-CoA ligase activity"/>
    <property type="evidence" value="ECO:0007669"/>
    <property type="project" value="UniProtKB-EC"/>
</dbReference>
<accession>A0A427AWL9</accession>
<dbReference type="PROSITE" id="PS00455">
    <property type="entry name" value="AMP_BINDING"/>
    <property type="match status" value="1"/>
</dbReference>
<evidence type="ECO:0000256" key="2">
    <source>
        <dbReference type="ARBA" id="ARBA00012959"/>
    </source>
</evidence>
<proteinExistence type="inferred from homology"/>
<comment type="caution">
    <text evidence="5">The sequence shown here is derived from an EMBL/GenBank/DDBJ whole genome shotgun (WGS) entry which is preliminary data.</text>
</comment>
<name>A0A427AWL9_ENSVE</name>
<sequence length="178" mass="19675">MEVVKAALSHVYATQERAAIRAEQKSYGYAHIVASAVNISNLLHDADVKPVLVISNQFRFLTCYVGDDPALILYTSGTTGKPKGVVHTHKSIIAQVNILLLLLLIDSWKVSLHVHGLFNALFAPLYAGSVVEFMPKFSVRGVWQRWRDSYPKDGNKAADAITLFTGVTSRNLCFVEDD</sequence>
<dbReference type="InterPro" id="IPR000873">
    <property type="entry name" value="AMP-dep_synth/lig_dom"/>
</dbReference>
<protein>
    <recommendedName>
        <fullName evidence="2">4-coumarate--CoA ligase</fullName>
        <ecNumber evidence="2">6.2.1.12</ecNumber>
    </recommendedName>
</protein>
<organism evidence="5 6">
    <name type="scientific">Ensete ventricosum</name>
    <name type="common">Abyssinian banana</name>
    <name type="synonym">Musa ensete</name>
    <dbReference type="NCBI Taxonomy" id="4639"/>
    <lineage>
        <taxon>Eukaryota</taxon>
        <taxon>Viridiplantae</taxon>
        <taxon>Streptophyta</taxon>
        <taxon>Embryophyta</taxon>
        <taxon>Tracheophyta</taxon>
        <taxon>Spermatophyta</taxon>
        <taxon>Magnoliopsida</taxon>
        <taxon>Liliopsida</taxon>
        <taxon>Zingiberales</taxon>
        <taxon>Musaceae</taxon>
        <taxon>Ensete</taxon>
    </lineage>
</organism>
<dbReference type="AlphaFoldDB" id="A0A427AWL9"/>
<dbReference type="PRINTS" id="PR00154">
    <property type="entry name" value="AMPBINDING"/>
</dbReference>
<dbReference type="EC" id="6.2.1.12" evidence="2"/>
<evidence type="ECO:0000256" key="3">
    <source>
        <dbReference type="ARBA" id="ARBA00034252"/>
    </source>
</evidence>
<evidence type="ECO:0000256" key="1">
    <source>
        <dbReference type="ARBA" id="ARBA00006432"/>
    </source>
</evidence>
<comment type="similarity">
    <text evidence="1">Belongs to the ATP-dependent AMP-binding enzyme family.</text>
</comment>
<dbReference type="GO" id="GO:0106290">
    <property type="term" value="F:trans-cinnamate-CoA ligase activity"/>
    <property type="evidence" value="ECO:0007669"/>
    <property type="project" value="UniProtKB-ARBA"/>
</dbReference>
<dbReference type="Pfam" id="PF00501">
    <property type="entry name" value="AMP-binding"/>
    <property type="match status" value="1"/>
</dbReference>
<dbReference type="GO" id="GO:0006631">
    <property type="term" value="P:fatty acid metabolic process"/>
    <property type="evidence" value="ECO:0007669"/>
    <property type="project" value="TreeGrafter"/>
</dbReference>
<gene>
    <name evidence="5" type="ORF">B296_00004428</name>
</gene>
<dbReference type="EMBL" id="AMZH03001126">
    <property type="protein sequence ID" value="RRT80506.1"/>
    <property type="molecule type" value="Genomic_DNA"/>
</dbReference>
<feature type="domain" description="AMP-dependent synthetase/ligase" evidence="4">
    <location>
        <begin position="66"/>
        <end position="139"/>
    </location>
</feature>
<dbReference type="PANTHER" id="PTHR43201">
    <property type="entry name" value="ACYL-COA SYNTHETASE"/>
    <property type="match status" value="1"/>
</dbReference>
<evidence type="ECO:0000259" key="4">
    <source>
        <dbReference type="Pfam" id="PF00501"/>
    </source>
</evidence>
<dbReference type="Gene3D" id="3.40.50.12780">
    <property type="entry name" value="N-terminal domain of ligase-like"/>
    <property type="match status" value="1"/>
</dbReference>
<evidence type="ECO:0000313" key="5">
    <source>
        <dbReference type="EMBL" id="RRT80506.1"/>
    </source>
</evidence>
<dbReference type="GO" id="GO:0009698">
    <property type="term" value="P:phenylpropanoid metabolic process"/>
    <property type="evidence" value="ECO:0007669"/>
    <property type="project" value="UniProtKB-ARBA"/>
</dbReference>
<comment type="catalytic activity">
    <reaction evidence="3">
        <text>(E)-4-coumarate + ATP + CoA = (E)-4-coumaroyl-CoA + AMP + diphosphate</text>
        <dbReference type="Rhea" id="RHEA:19641"/>
        <dbReference type="ChEBI" id="CHEBI:12876"/>
        <dbReference type="ChEBI" id="CHEBI:30616"/>
        <dbReference type="ChEBI" id="CHEBI:33019"/>
        <dbReference type="ChEBI" id="CHEBI:57287"/>
        <dbReference type="ChEBI" id="CHEBI:85008"/>
        <dbReference type="ChEBI" id="CHEBI:456215"/>
        <dbReference type="EC" id="6.2.1.12"/>
    </reaction>
    <physiologicalReaction direction="left-to-right" evidence="3">
        <dbReference type="Rhea" id="RHEA:19642"/>
    </physiologicalReaction>
</comment>
<dbReference type="InterPro" id="IPR020459">
    <property type="entry name" value="AMP-binding"/>
</dbReference>
<dbReference type="InterPro" id="IPR042099">
    <property type="entry name" value="ANL_N_sf"/>
</dbReference>
<dbReference type="InterPro" id="IPR020845">
    <property type="entry name" value="AMP-binding_CS"/>
</dbReference>
<dbReference type="GO" id="GO:0031956">
    <property type="term" value="F:medium-chain fatty acid-CoA ligase activity"/>
    <property type="evidence" value="ECO:0007669"/>
    <property type="project" value="TreeGrafter"/>
</dbReference>